<keyword evidence="4" id="KW-1185">Reference proteome</keyword>
<keyword evidence="2" id="KW-0378">Hydrolase</keyword>
<evidence type="ECO:0000313" key="2">
    <source>
        <dbReference type="EMBL" id="KZE80255.1"/>
    </source>
</evidence>
<dbReference type="GeneID" id="82256172"/>
<dbReference type="Proteomes" id="UP000076630">
    <property type="component" value="Unassembled WGS sequence"/>
</dbReference>
<keyword evidence="1" id="KW-1133">Transmembrane helix</keyword>
<dbReference type="EMBL" id="LQNU01000057">
    <property type="protein sequence ID" value="KZE80255.1"/>
    <property type="molecule type" value="Genomic_DNA"/>
</dbReference>
<dbReference type="GO" id="GO:0016787">
    <property type="term" value="F:hydrolase activity"/>
    <property type="evidence" value="ECO:0007669"/>
    <property type="project" value="UniProtKB-KW"/>
</dbReference>
<name>A0A161SGD0_9FLAO</name>
<evidence type="ECO:0000313" key="3">
    <source>
        <dbReference type="EMBL" id="SEI68410.1"/>
    </source>
</evidence>
<sequence>MKHKAFFYLFLFASVLLVLFYANNKNMYKMEEKKLDIAHKRIDIVRDSLKQATKEFNEANYFSIEYNNDAQEYFNYKNIDRSLALIKEEILALNHQENGNPLVPYGVMNGNKCIINKIKILNHRWIVADFYAGDLHGEVMIKYIYTEGKPTEFKTIETVLYTAQ</sequence>
<gene>
    <name evidence="2" type="ORF">AV926_10345</name>
    <name evidence="3" type="ORF">SAMN04488018_10344</name>
</gene>
<evidence type="ECO:0000313" key="5">
    <source>
        <dbReference type="Proteomes" id="UP000183077"/>
    </source>
</evidence>
<protein>
    <submittedName>
        <fullName evidence="2">Hydrolase</fullName>
    </submittedName>
</protein>
<dbReference type="Proteomes" id="UP000183077">
    <property type="component" value="Unassembled WGS sequence"/>
</dbReference>
<dbReference type="AlphaFoldDB" id="A0A161SGD0"/>
<reference evidence="3 5" key="2">
    <citation type="submission" date="2016-10" db="EMBL/GenBank/DDBJ databases">
        <authorList>
            <person name="de Groot N.N."/>
        </authorList>
    </citation>
    <scope>NUCLEOTIDE SEQUENCE [LARGE SCALE GENOMIC DNA]</scope>
    <source>
        <strain evidence="3 5">DSM 23048</strain>
    </source>
</reference>
<reference evidence="2 4" key="1">
    <citation type="submission" date="2016-01" db="EMBL/GenBank/DDBJ databases">
        <title>Whole genome sequencing of Myroides marinus L41.</title>
        <authorList>
            <person name="Hong K.W."/>
        </authorList>
    </citation>
    <scope>NUCLEOTIDE SEQUENCE [LARGE SCALE GENOMIC DNA]</scope>
    <source>
        <strain evidence="2 4">L41</strain>
    </source>
</reference>
<organism evidence="2 4">
    <name type="scientific">Myroides marinus</name>
    <dbReference type="NCBI Taxonomy" id="703342"/>
    <lineage>
        <taxon>Bacteria</taxon>
        <taxon>Pseudomonadati</taxon>
        <taxon>Bacteroidota</taxon>
        <taxon>Flavobacteriia</taxon>
        <taxon>Flavobacteriales</taxon>
        <taxon>Flavobacteriaceae</taxon>
        <taxon>Myroides</taxon>
    </lineage>
</organism>
<proteinExistence type="predicted"/>
<dbReference type="OrthoDB" id="1451701at2"/>
<dbReference type="EMBL" id="FNYS01000003">
    <property type="protein sequence ID" value="SEI68410.1"/>
    <property type="molecule type" value="Genomic_DNA"/>
</dbReference>
<evidence type="ECO:0000256" key="1">
    <source>
        <dbReference type="SAM" id="Phobius"/>
    </source>
</evidence>
<keyword evidence="1" id="KW-0812">Transmembrane</keyword>
<accession>A0A161SGD0</accession>
<keyword evidence="1" id="KW-0472">Membrane</keyword>
<feature type="transmembrane region" description="Helical" evidence="1">
    <location>
        <begin position="6"/>
        <end position="24"/>
    </location>
</feature>
<evidence type="ECO:0000313" key="4">
    <source>
        <dbReference type="Proteomes" id="UP000076630"/>
    </source>
</evidence>
<dbReference type="RefSeq" id="WP_038988485.1">
    <property type="nucleotide sequence ID" value="NZ_FNYS01000003.1"/>
</dbReference>